<reference evidence="1" key="1">
    <citation type="submission" date="2022-01" db="EMBL/GenBank/DDBJ databases">
        <authorList>
            <person name="Criscuolo A."/>
        </authorList>
    </citation>
    <scope>NUCLEOTIDE SEQUENCE</scope>
    <source>
        <strain evidence="1">CIP111892</strain>
    </source>
</reference>
<dbReference type="InterPro" id="IPR018540">
    <property type="entry name" value="Spo0E-like"/>
</dbReference>
<comment type="caution">
    <text evidence="1">The sequence shown here is derived from an EMBL/GenBank/DDBJ whole genome shotgun (WGS) entry which is preliminary data.</text>
</comment>
<evidence type="ECO:0000313" key="2">
    <source>
        <dbReference type="Proteomes" id="UP000838324"/>
    </source>
</evidence>
<accession>A0ABM9C8S0</accession>
<dbReference type="RefSeq" id="WP_236333778.1">
    <property type="nucleotide sequence ID" value="NZ_CAKMMG010000002.1"/>
</dbReference>
<evidence type="ECO:0008006" key="3">
    <source>
        <dbReference type="Google" id="ProtNLM"/>
    </source>
</evidence>
<dbReference type="InterPro" id="IPR037208">
    <property type="entry name" value="Spo0E-like_sf"/>
</dbReference>
<dbReference type="SUPFAM" id="SSF140500">
    <property type="entry name" value="BAS1536-like"/>
    <property type="match status" value="1"/>
</dbReference>
<dbReference type="InterPro" id="IPR036638">
    <property type="entry name" value="HLH_DNA-bd_sf"/>
</dbReference>
<keyword evidence="2" id="KW-1185">Reference proteome</keyword>
<sequence length="83" mass="9601">MLIGDYYLPSYSGDCYPGSGQRSSDTDAAARKLSLEHEILILRSRMEQLFMQEQSFTSQHVIEISCLLDLKINEYMKKSYRSL</sequence>
<evidence type="ECO:0000313" key="1">
    <source>
        <dbReference type="EMBL" id="CAH1205403.1"/>
    </source>
</evidence>
<gene>
    <name evidence="1" type="ORF">PAECIP111892_02683</name>
</gene>
<dbReference type="EMBL" id="CAKMMG010000002">
    <property type="protein sequence ID" value="CAH1205403.1"/>
    <property type="molecule type" value="Genomic_DNA"/>
</dbReference>
<dbReference type="Gene3D" id="4.10.280.10">
    <property type="entry name" value="Helix-loop-helix DNA-binding domain"/>
    <property type="match status" value="1"/>
</dbReference>
<dbReference type="Proteomes" id="UP000838324">
    <property type="component" value="Unassembled WGS sequence"/>
</dbReference>
<protein>
    <recommendedName>
        <fullName evidence="3">Aspartyl-phosphate phosphatase Spo0E family protein</fullName>
    </recommendedName>
</protein>
<name>A0ABM9C8S0_9BACL</name>
<organism evidence="1 2">
    <name type="scientific">Paenibacillus auburnensis</name>
    <dbReference type="NCBI Taxonomy" id="2905649"/>
    <lineage>
        <taxon>Bacteria</taxon>
        <taxon>Bacillati</taxon>
        <taxon>Bacillota</taxon>
        <taxon>Bacilli</taxon>
        <taxon>Bacillales</taxon>
        <taxon>Paenibacillaceae</taxon>
        <taxon>Paenibacillus</taxon>
    </lineage>
</organism>
<proteinExistence type="predicted"/>
<dbReference type="Pfam" id="PF09388">
    <property type="entry name" value="SpoOE-like"/>
    <property type="match status" value="1"/>
</dbReference>